<dbReference type="KEGG" id="aup:AsAng_0035100"/>
<gene>
    <name evidence="1" type="ORF">AsAng_0035100</name>
</gene>
<reference evidence="1" key="1">
    <citation type="submission" date="2022-09" db="EMBL/GenBank/DDBJ databases">
        <title>Aureispira anguillicida sp. nov., isolated from Leptocephalus of Japanese eel Anguilla japonica.</title>
        <authorList>
            <person name="Yuasa K."/>
            <person name="Mekata T."/>
            <person name="Ikunari K."/>
        </authorList>
    </citation>
    <scope>NUCLEOTIDE SEQUENCE</scope>
    <source>
        <strain evidence="1">EL160426</strain>
    </source>
</reference>
<proteinExistence type="predicted"/>
<dbReference type="AlphaFoldDB" id="A0A915YGL4"/>
<sequence>MITPPKCCTKNLGVYACFEGVTKGGGGELQGVVVLLLKKRIIKSK</sequence>
<evidence type="ECO:0000313" key="2">
    <source>
        <dbReference type="Proteomes" id="UP001060919"/>
    </source>
</evidence>
<keyword evidence="2" id="KW-1185">Reference proteome</keyword>
<evidence type="ECO:0000313" key="1">
    <source>
        <dbReference type="EMBL" id="BDS12785.1"/>
    </source>
</evidence>
<name>A0A915YGL4_9BACT</name>
<dbReference type="EMBL" id="AP026867">
    <property type="protein sequence ID" value="BDS12785.1"/>
    <property type="molecule type" value="Genomic_DNA"/>
</dbReference>
<accession>A0A915YGL4</accession>
<protein>
    <submittedName>
        <fullName evidence="1">Uncharacterized protein</fullName>
    </submittedName>
</protein>
<dbReference type="Proteomes" id="UP001060919">
    <property type="component" value="Chromosome"/>
</dbReference>
<organism evidence="1 2">
    <name type="scientific">Aureispira anguillae</name>
    <dbReference type="NCBI Taxonomy" id="2864201"/>
    <lineage>
        <taxon>Bacteria</taxon>
        <taxon>Pseudomonadati</taxon>
        <taxon>Bacteroidota</taxon>
        <taxon>Saprospiria</taxon>
        <taxon>Saprospirales</taxon>
        <taxon>Saprospiraceae</taxon>
        <taxon>Aureispira</taxon>
    </lineage>
</organism>